<evidence type="ECO:0000256" key="1">
    <source>
        <dbReference type="SAM" id="MobiDB-lite"/>
    </source>
</evidence>
<protein>
    <submittedName>
        <fullName evidence="2">PsbP domain-containing protein 3, chloroplastic</fullName>
    </submittedName>
</protein>
<dbReference type="Gene3D" id="3.40.1000.10">
    <property type="entry name" value="Mog1/PsbP, alpha/beta/alpha sandwich"/>
    <property type="match status" value="1"/>
</dbReference>
<reference evidence="2" key="1">
    <citation type="journal article" date="2018" name="Nat. Genet.">
        <title>Extensive intraspecific gene order and gene structural variations between Mo17 and other maize genomes.</title>
        <authorList>
            <person name="Sun S."/>
            <person name="Zhou Y."/>
            <person name="Chen J."/>
            <person name="Shi J."/>
            <person name="Zhao H."/>
            <person name="Zhao H."/>
            <person name="Song W."/>
            <person name="Zhang M."/>
            <person name="Cui Y."/>
            <person name="Dong X."/>
            <person name="Liu H."/>
            <person name="Ma X."/>
            <person name="Jiao Y."/>
            <person name="Wang B."/>
            <person name="Wei X."/>
            <person name="Stein J.C."/>
            <person name="Glaubitz J.C."/>
            <person name="Lu F."/>
            <person name="Yu G."/>
            <person name="Liang C."/>
            <person name="Fengler K."/>
            <person name="Li B."/>
            <person name="Rafalski A."/>
            <person name="Schnable P.S."/>
            <person name="Ware D.H."/>
            <person name="Buckler E.S."/>
            <person name="Lai J."/>
        </authorList>
    </citation>
    <scope>NUCLEOTIDE SEQUENCE [LARGE SCALE GENOMIC DNA]</scope>
    <source>
        <tissue evidence="2">Seedling</tissue>
    </source>
</reference>
<proteinExistence type="predicted"/>
<organism evidence="2">
    <name type="scientific">Zea mays</name>
    <name type="common">Maize</name>
    <dbReference type="NCBI Taxonomy" id="4577"/>
    <lineage>
        <taxon>Eukaryota</taxon>
        <taxon>Viridiplantae</taxon>
        <taxon>Streptophyta</taxon>
        <taxon>Embryophyta</taxon>
        <taxon>Tracheophyta</taxon>
        <taxon>Spermatophyta</taxon>
        <taxon>Magnoliopsida</taxon>
        <taxon>Liliopsida</taxon>
        <taxon>Poales</taxon>
        <taxon>Poaceae</taxon>
        <taxon>PACMAD clade</taxon>
        <taxon>Panicoideae</taxon>
        <taxon>Andropogonodae</taxon>
        <taxon>Andropogoneae</taxon>
        <taxon>Tripsacinae</taxon>
        <taxon>Zea</taxon>
    </lineage>
</organism>
<dbReference type="Proteomes" id="UP000251960">
    <property type="component" value="Chromosome 9"/>
</dbReference>
<comment type="caution">
    <text evidence="2">The sequence shown here is derived from an EMBL/GenBank/DDBJ whole genome shotgun (WGS) entry which is preliminary data.</text>
</comment>
<name>A0A3L6DF58_MAIZE</name>
<dbReference type="EMBL" id="NCVQ01000010">
    <property type="protein sequence ID" value="PWZ06958.1"/>
    <property type="molecule type" value="Genomic_DNA"/>
</dbReference>
<sequence>MRPSPGEPFLPRSSPVWERSWQMGPASAEAGSSSAPFQPLPSRSSSQTTYQHRPSPRSSAQFGITAARRAPDDEGFTTYEDEANKFNIQVPQGWLVGAGEASGIKSVTAFYPEQAATDSNGAGRGRRGSLPGLAAKLIHSRAANGLYYLEYTSQNPGERRRHIVSAIGMAFNGWYNRLYIATGQGRTPGKQFVKKFQGSTYLFVKMDQCKATVYGSDLTNY</sequence>
<dbReference type="InterPro" id="IPR016123">
    <property type="entry name" value="Mog1/PsbP_a/b/a-sand"/>
</dbReference>
<dbReference type="ExpressionAtlas" id="A0A3L6DF58">
    <property type="expression patterns" value="baseline and differential"/>
</dbReference>
<dbReference type="SUPFAM" id="SSF55724">
    <property type="entry name" value="Mog1p/PsbP-like"/>
    <property type="match status" value="1"/>
</dbReference>
<gene>
    <name evidence="2" type="primary">PPD3_0</name>
    <name evidence="2" type="ORF">Zm00014a_023942</name>
</gene>
<dbReference type="AlphaFoldDB" id="A0A3L6DF58"/>
<evidence type="ECO:0000313" key="2">
    <source>
        <dbReference type="EMBL" id="PWZ06958.1"/>
    </source>
</evidence>
<feature type="compositionally biased region" description="Polar residues" evidence="1">
    <location>
        <begin position="41"/>
        <end position="62"/>
    </location>
</feature>
<feature type="region of interest" description="Disordered" evidence="1">
    <location>
        <begin position="1"/>
        <end position="64"/>
    </location>
</feature>
<feature type="compositionally biased region" description="Low complexity" evidence="1">
    <location>
        <begin position="24"/>
        <end position="36"/>
    </location>
</feature>
<accession>A0A3L6DF58</accession>